<keyword evidence="8" id="KW-1185">Reference proteome</keyword>
<dbReference type="Proteomes" id="UP000193224">
    <property type="component" value="Unassembled WGS sequence"/>
</dbReference>
<comment type="cofactor">
    <cofactor evidence="1">
        <name>Zn(2+)</name>
        <dbReference type="ChEBI" id="CHEBI:29105"/>
    </cofactor>
</comment>
<protein>
    <submittedName>
        <fullName evidence="7">8-oxoguanine deaminase</fullName>
        <ecNumber evidence="7">3.5.4.32</ecNumber>
    </submittedName>
</protein>
<dbReference type="RefSeq" id="WP_085799861.1">
    <property type="nucleotide sequence ID" value="NZ_FWXB01000005.1"/>
</dbReference>
<name>A0A1X7BQP3_9RHOB</name>
<dbReference type="GO" id="GO:0102127">
    <property type="term" value="F:8-oxoguanine deaminase activity"/>
    <property type="evidence" value="ECO:0007669"/>
    <property type="project" value="UniProtKB-EC"/>
</dbReference>
<evidence type="ECO:0000256" key="3">
    <source>
        <dbReference type="ARBA" id="ARBA00022801"/>
    </source>
</evidence>
<evidence type="ECO:0000256" key="1">
    <source>
        <dbReference type="ARBA" id="ARBA00001947"/>
    </source>
</evidence>
<gene>
    <name evidence="7" type="ORF">ROA7745_01713</name>
</gene>
<dbReference type="InterPro" id="IPR006680">
    <property type="entry name" value="Amidohydro-rel"/>
</dbReference>
<dbReference type="AlphaFoldDB" id="A0A1X7BQP3"/>
<reference evidence="7 8" key="1">
    <citation type="submission" date="2017-03" db="EMBL/GenBank/DDBJ databases">
        <authorList>
            <person name="Afonso C.L."/>
            <person name="Miller P.J."/>
            <person name="Scott M.A."/>
            <person name="Spackman E."/>
            <person name="Goraichik I."/>
            <person name="Dimitrov K.M."/>
            <person name="Suarez D.L."/>
            <person name="Swayne D.E."/>
        </authorList>
    </citation>
    <scope>NUCLEOTIDE SEQUENCE [LARGE SCALE GENOMIC DNA]</scope>
    <source>
        <strain evidence="7 8">CECT 7745</strain>
    </source>
</reference>
<dbReference type="Pfam" id="PF01979">
    <property type="entry name" value="Amidohydro_1"/>
    <property type="match status" value="1"/>
</dbReference>
<dbReference type="NCBIfam" id="TIGR02022">
    <property type="entry name" value="hutF"/>
    <property type="match status" value="1"/>
</dbReference>
<dbReference type="Pfam" id="PF22429">
    <property type="entry name" value="HutF_N"/>
    <property type="match status" value="1"/>
</dbReference>
<dbReference type="InterPro" id="IPR055156">
    <property type="entry name" value="HutF-like_N"/>
</dbReference>
<dbReference type="SUPFAM" id="SSF51556">
    <property type="entry name" value="Metallo-dependent hydrolases"/>
    <property type="match status" value="1"/>
</dbReference>
<dbReference type="InterPro" id="IPR011059">
    <property type="entry name" value="Metal-dep_hydrolase_composite"/>
</dbReference>
<evidence type="ECO:0000256" key="4">
    <source>
        <dbReference type="ARBA" id="ARBA00022833"/>
    </source>
</evidence>
<accession>A0A1X7BQP3</accession>
<keyword evidence="4" id="KW-0862">Zinc</keyword>
<dbReference type="GO" id="GO:0046872">
    <property type="term" value="F:metal ion binding"/>
    <property type="evidence" value="ECO:0007669"/>
    <property type="project" value="UniProtKB-KW"/>
</dbReference>
<dbReference type="EC" id="3.5.4.32" evidence="7"/>
<evidence type="ECO:0000259" key="5">
    <source>
        <dbReference type="Pfam" id="PF01979"/>
    </source>
</evidence>
<sequence>MPTIWARQALLPTGWARDVAVEVDETGHITCVTPDTAASGHRTGILLPAPANAHSHAFQRAMAGLTEGRGPDPRDSFWTWRRLMYRFLDLLSPEQVQAITALVQMEMLEAGYATNVEFHYLHHQPGGVPYDDLSEMSQRITAAALQTGIGLTLLPVQYQYGGCDQRDLTEGQIRFGNDPAQFAKLMQGAGSALASLPADARLGMAPHSLRAVAPGDIANAPNLAADGPIHMHLAEQVAEVDEIKAAYGQRPVEWLLDNADVTNQWCLIHCTQMEAHETIALAATGAVAGLCPITESSLGDGIFDGVRWLDAQGKLAVGSDSNIRISLSEELRTLDYSQRLRDRSRAALATAEHTTGRRLFNAACAGGAQAAGRKSGHIAEGYLADLMALDDSHFDLTGQSRDKLLDCWIFAGDDRMVRDVWSAGRHLVKEGRHHARDTITAAYTKAMQPLRDAL</sequence>
<feature type="domain" description="Amidohydrolase-related" evidence="5">
    <location>
        <begin position="45"/>
        <end position="425"/>
    </location>
</feature>
<feature type="domain" description="Formimidoylglutamate deiminase N-terminal" evidence="6">
    <location>
        <begin position="1"/>
        <end position="40"/>
    </location>
</feature>
<dbReference type="GO" id="GO:0019239">
    <property type="term" value="F:deaminase activity"/>
    <property type="evidence" value="ECO:0007669"/>
    <property type="project" value="TreeGrafter"/>
</dbReference>
<dbReference type="InterPro" id="IPR051607">
    <property type="entry name" value="Metallo-dep_hydrolases"/>
</dbReference>
<dbReference type="Gene3D" id="2.30.40.10">
    <property type="entry name" value="Urease, subunit C, domain 1"/>
    <property type="match status" value="1"/>
</dbReference>
<evidence type="ECO:0000313" key="7">
    <source>
        <dbReference type="EMBL" id="SMC11893.1"/>
    </source>
</evidence>
<dbReference type="PANTHER" id="PTHR11271:SF48">
    <property type="entry name" value="AMIDOHYDROLASE-RELATED DOMAIN-CONTAINING PROTEIN"/>
    <property type="match status" value="1"/>
</dbReference>
<proteinExistence type="predicted"/>
<keyword evidence="3 7" id="KW-0378">Hydrolase</keyword>
<dbReference type="InterPro" id="IPR010252">
    <property type="entry name" value="HutF"/>
</dbReference>
<dbReference type="GO" id="GO:0005829">
    <property type="term" value="C:cytosol"/>
    <property type="evidence" value="ECO:0007669"/>
    <property type="project" value="TreeGrafter"/>
</dbReference>
<evidence type="ECO:0000256" key="2">
    <source>
        <dbReference type="ARBA" id="ARBA00022723"/>
    </source>
</evidence>
<dbReference type="EMBL" id="FWXB01000005">
    <property type="protein sequence ID" value="SMC11893.1"/>
    <property type="molecule type" value="Genomic_DNA"/>
</dbReference>
<dbReference type="SUPFAM" id="SSF51338">
    <property type="entry name" value="Composite domain of metallo-dependent hydrolases"/>
    <property type="match status" value="1"/>
</dbReference>
<keyword evidence="2" id="KW-0479">Metal-binding</keyword>
<dbReference type="Gene3D" id="3.20.20.140">
    <property type="entry name" value="Metal-dependent hydrolases"/>
    <property type="match status" value="1"/>
</dbReference>
<evidence type="ECO:0000313" key="8">
    <source>
        <dbReference type="Proteomes" id="UP000193224"/>
    </source>
</evidence>
<dbReference type="OrthoDB" id="9796020at2"/>
<dbReference type="PANTHER" id="PTHR11271">
    <property type="entry name" value="GUANINE DEAMINASE"/>
    <property type="match status" value="1"/>
</dbReference>
<evidence type="ECO:0000259" key="6">
    <source>
        <dbReference type="Pfam" id="PF22429"/>
    </source>
</evidence>
<dbReference type="InterPro" id="IPR032466">
    <property type="entry name" value="Metal_Hydrolase"/>
</dbReference>
<dbReference type="NCBIfam" id="NF006684">
    <property type="entry name" value="PRK09229.1-5"/>
    <property type="match status" value="1"/>
</dbReference>
<organism evidence="7 8">
    <name type="scientific">Roseovarius aestuarii</name>
    <dbReference type="NCBI Taxonomy" id="475083"/>
    <lineage>
        <taxon>Bacteria</taxon>
        <taxon>Pseudomonadati</taxon>
        <taxon>Pseudomonadota</taxon>
        <taxon>Alphaproteobacteria</taxon>
        <taxon>Rhodobacterales</taxon>
        <taxon>Roseobacteraceae</taxon>
        <taxon>Roseovarius</taxon>
    </lineage>
</organism>